<dbReference type="VEuPathDB" id="VectorBase:RPRC006018"/>
<dbReference type="PANTHER" id="PTHR31389:SF4">
    <property type="entry name" value="LD39211P"/>
    <property type="match status" value="1"/>
</dbReference>
<dbReference type="OMA" id="CTVITYD"/>
<dbReference type="HOGENOM" id="CLU_047172_0_0_1"/>
<accession>T1HPP4</accession>
<dbReference type="AlphaFoldDB" id="T1HPP4"/>
<proteinExistence type="predicted"/>
<sequence>MRAKTSLIGFICTVATTIILLTFGDQRPKIQSLVSETHRQLKNNFKNIKVCLKGASADERYLTLVGLSGDHPRLYPDDVWTNSSLPVVVSYVRTGDLGQAVGLARNIAHFLPNHTLLIYNFGLPEQQLQTLANYCNNSRCVLVKFELSVFPPHVSDENLHAFRPLIIQDAVSRTGAVFYLENDQRLTTSEIGTLIHRASSNGVVTWRVASRPVTALTHPRMFKYLQSPAAEYFYFTPMVDLSRLLMYNTQQVRQSVLLPWVKCALNHDCIQPIGAQSGGCRFDKKPNYRYSGCHGHDASALSVLLGLFYNFDSDIY</sequence>
<dbReference type="PANTHER" id="PTHR31389">
    <property type="entry name" value="LD39211P"/>
    <property type="match status" value="1"/>
</dbReference>
<dbReference type="InParanoid" id="T1HPP4"/>
<name>T1HPP4_RHOPR</name>
<dbReference type="Proteomes" id="UP000015103">
    <property type="component" value="Unassembled WGS sequence"/>
</dbReference>
<organism evidence="1 2">
    <name type="scientific">Rhodnius prolixus</name>
    <name type="common">Triatomid bug</name>
    <dbReference type="NCBI Taxonomy" id="13249"/>
    <lineage>
        <taxon>Eukaryota</taxon>
        <taxon>Metazoa</taxon>
        <taxon>Ecdysozoa</taxon>
        <taxon>Arthropoda</taxon>
        <taxon>Hexapoda</taxon>
        <taxon>Insecta</taxon>
        <taxon>Pterygota</taxon>
        <taxon>Neoptera</taxon>
        <taxon>Paraneoptera</taxon>
        <taxon>Hemiptera</taxon>
        <taxon>Heteroptera</taxon>
        <taxon>Panheteroptera</taxon>
        <taxon>Cimicomorpha</taxon>
        <taxon>Reduviidae</taxon>
        <taxon>Triatominae</taxon>
        <taxon>Rhodnius</taxon>
    </lineage>
</organism>
<evidence type="ECO:0000313" key="1">
    <source>
        <dbReference type="EnsemblMetazoa" id="RPRC006018-PA"/>
    </source>
</evidence>
<evidence type="ECO:0000313" key="2">
    <source>
        <dbReference type="Proteomes" id="UP000015103"/>
    </source>
</evidence>
<dbReference type="EMBL" id="ACPB03017188">
    <property type="status" value="NOT_ANNOTATED_CDS"/>
    <property type="molecule type" value="Genomic_DNA"/>
</dbReference>
<protein>
    <submittedName>
        <fullName evidence="1">Uncharacterized protein</fullName>
    </submittedName>
</protein>
<reference evidence="1" key="1">
    <citation type="submission" date="2015-05" db="UniProtKB">
        <authorList>
            <consortium name="EnsemblMetazoa"/>
        </authorList>
    </citation>
    <scope>IDENTIFICATION</scope>
</reference>
<keyword evidence="2" id="KW-1185">Reference proteome</keyword>
<dbReference type="eggNOG" id="ENOG502SA4K">
    <property type="taxonomic scope" value="Eukaryota"/>
</dbReference>
<dbReference type="FunCoup" id="T1HPP4">
    <property type="interactions" value="92"/>
</dbReference>
<dbReference type="STRING" id="13249.T1HPP4"/>
<dbReference type="EnsemblMetazoa" id="RPRC006018-RA">
    <property type="protein sequence ID" value="RPRC006018-PA"/>
    <property type="gene ID" value="RPRC006018"/>
</dbReference>